<name>A0A1R2BNS5_9CILI</name>
<keyword evidence="2" id="KW-1185">Reference proteome</keyword>
<dbReference type="OrthoDB" id="325370at2759"/>
<accession>A0A1R2BNS5</accession>
<reference evidence="1 2" key="1">
    <citation type="submission" date="2016-11" db="EMBL/GenBank/DDBJ databases">
        <title>The macronuclear genome of Stentor coeruleus: a giant cell with tiny introns.</title>
        <authorList>
            <person name="Slabodnick M."/>
            <person name="Ruby J.G."/>
            <person name="Reiff S.B."/>
            <person name="Swart E.C."/>
            <person name="Gosai S."/>
            <person name="Prabakaran S."/>
            <person name="Witkowska E."/>
            <person name="Larue G.E."/>
            <person name="Fisher S."/>
            <person name="Freeman R.M."/>
            <person name="Gunawardena J."/>
            <person name="Chu W."/>
            <person name="Stover N.A."/>
            <person name="Gregory B.D."/>
            <person name="Nowacki M."/>
            <person name="Derisi J."/>
            <person name="Roy S.W."/>
            <person name="Marshall W.F."/>
            <person name="Sood P."/>
        </authorList>
    </citation>
    <scope>NUCLEOTIDE SEQUENCE [LARGE SCALE GENOMIC DNA]</scope>
    <source>
        <strain evidence="1">WM001</strain>
    </source>
</reference>
<comment type="caution">
    <text evidence="1">The sequence shown here is derived from an EMBL/GenBank/DDBJ whole genome shotgun (WGS) entry which is preliminary data.</text>
</comment>
<dbReference type="EMBL" id="MPUH01000526">
    <property type="protein sequence ID" value="OMJ78340.1"/>
    <property type="molecule type" value="Genomic_DNA"/>
</dbReference>
<sequence>MQSIFSVQEAEQSPTFMIKTASSNELSPPLQPKDRKTTLGLVKLRSNNQQLCVNWSIIPTNATSKKHQDLIGSLEQNINECLDQPIEVLEDKLFYLCYIYFIELGGIPPDPMIIEIFHMVNVIQEECTRPHNISNALITLSKISGDYMKIYDFLCNFVKLINDLSLIYGIINLYDYRFRFEQRIESVKILNLPSLFSDIINMEIIWMSFAVQKPPLCYVFNTQVKSLAKLLQDEFYKTLEVFMESNQDNLDNKDSIQTWLASKNLRLVEEYGFHSEPEKTKPMYQNLTQKVFNCFCFKTAFQASELKEQLFEFEKIFRHFEGVVLKSWYELEKFNN</sequence>
<evidence type="ECO:0000313" key="1">
    <source>
        <dbReference type="EMBL" id="OMJ78340.1"/>
    </source>
</evidence>
<proteinExistence type="predicted"/>
<protein>
    <submittedName>
        <fullName evidence="1">Uncharacterized protein</fullName>
    </submittedName>
</protein>
<gene>
    <name evidence="1" type="ORF">SteCoe_21857</name>
</gene>
<evidence type="ECO:0000313" key="2">
    <source>
        <dbReference type="Proteomes" id="UP000187209"/>
    </source>
</evidence>
<organism evidence="1 2">
    <name type="scientific">Stentor coeruleus</name>
    <dbReference type="NCBI Taxonomy" id="5963"/>
    <lineage>
        <taxon>Eukaryota</taxon>
        <taxon>Sar</taxon>
        <taxon>Alveolata</taxon>
        <taxon>Ciliophora</taxon>
        <taxon>Postciliodesmatophora</taxon>
        <taxon>Heterotrichea</taxon>
        <taxon>Heterotrichida</taxon>
        <taxon>Stentoridae</taxon>
        <taxon>Stentor</taxon>
    </lineage>
</organism>
<dbReference type="Proteomes" id="UP000187209">
    <property type="component" value="Unassembled WGS sequence"/>
</dbReference>
<dbReference type="AlphaFoldDB" id="A0A1R2BNS5"/>